<protein>
    <recommendedName>
        <fullName evidence="2">ATP-grasp domain-containing protein</fullName>
    </recommendedName>
</protein>
<dbReference type="AlphaFoldDB" id="A0A2R4CH38"/>
<dbReference type="PROSITE" id="PS50975">
    <property type="entry name" value="ATP_GRASP"/>
    <property type="match status" value="1"/>
</dbReference>
<dbReference type="SUPFAM" id="SSF56059">
    <property type="entry name" value="Glutathione synthetase ATP-binding domain-like"/>
    <property type="match status" value="1"/>
</dbReference>
<organism evidence="3 4">
    <name type="scientific">Pseudoduganella armeniaca</name>
    <dbReference type="NCBI Taxonomy" id="2072590"/>
    <lineage>
        <taxon>Bacteria</taxon>
        <taxon>Pseudomonadati</taxon>
        <taxon>Pseudomonadota</taxon>
        <taxon>Betaproteobacteria</taxon>
        <taxon>Burkholderiales</taxon>
        <taxon>Oxalobacteraceae</taxon>
        <taxon>Telluria group</taxon>
        <taxon>Pseudoduganella</taxon>
    </lineage>
</organism>
<dbReference type="KEGG" id="masz:C9I28_27310"/>
<dbReference type="GO" id="GO:0005524">
    <property type="term" value="F:ATP binding"/>
    <property type="evidence" value="ECO:0007669"/>
    <property type="project" value="UniProtKB-UniRule"/>
</dbReference>
<dbReference type="PANTHER" id="PTHR21621:SF0">
    <property type="entry name" value="BETA-CITRYLGLUTAMATE SYNTHASE B-RELATED"/>
    <property type="match status" value="1"/>
</dbReference>
<name>A0A2R4CH38_9BURK</name>
<reference evidence="3 4" key="1">
    <citation type="submission" date="2018-03" db="EMBL/GenBank/DDBJ databases">
        <title>Massilia armeniaca sp. nov., isolated from desert soil.</title>
        <authorList>
            <person name="Huang H."/>
            <person name="Ren M."/>
        </authorList>
    </citation>
    <scope>NUCLEOTIDE SEQUENCE [LARGE SCALE GENOMIC DNA]</scope>
    <source>
        <strain evidence="3 4">ZMN-3</strain>
    </source>
</reference>
<dbReference type="PANTHER" id="PTHR21621">
    <property type="entry name" value="RIBOSOMAL PROTEIN S6 MODIFICATION PROTEIN"/>
    <property type="match status" value="1"/>
</dbReference>
<evidence type="ECO:0000259" key="2">
    <source>
        <dbReference type="PROSITE" id="PS50975"/>
    </source>
</evidence>
<dbReference type="InterPro" id="IPR011761">
    <property type="entry name" value="ATP-grasp"/>
</dbReference>
<keyword evidence="1" id="KW-0067">ATP-binding</keyword>
<evidence type="ECO:0000313" key="3">
    <source>
        <dbReference type="EMBL" id="AVR98915.1"/>
    </source>
</evidence>
<dbReference type="OrthoDB" id="7821534at2"/>
<dbReference type="Gene3D" id="3.40.50.20">
    <property type="match status" value="1"/>
</dbReference>
<keyword evidence="1" id="KW-0547">Nucleotide-binding</keyword>
<keyword evidence="4" id="KW-1185">Reference proteome</keyword>
<evidence type="ECO:0000313" key="4">
    <source>
        <dbReference type="Proteomes" id="UP000240505"/>
    </source>
</evidence>
<feature type="domain" description="ATP-grasp" evidence="2">
    <location>
        <begin position="107"/>
        <end position="294"/>
    </location>
</feature>
<accession>A0A2R4CH38</accession>
<sequence length="326" mass="36760">MNPKKIGIWMYTNENGHVIRQQIVERLQRRGCVVHYDFDMRECHVKDGQVYTKDGVNLSDCDLFFHMNAEQRNAHQHDMLKMLELSGVRIVNDHQSYSYANDKFIASAILRRHGVRVTPSALIPMGEEKEVLRELLGGWGKLVVKPRDKICAEGIMMFEDFEAFYDFYLFAKSHVPNLYVEKYINFSARDIRVEVFDGQVVGQGFSRVMGHRFKTNVKSGGHAEFIPADEDAKETALAAARALGITATIVDMVRSDDDGLPYVLEVNPMIGVFYGQHFASLNVPVPPYFAEMDALKIELIARYLGDAVGAPALPADGAPWRLDDAA</sequence>
<gene>
    <name evidence="3" type="ORF">C9I28_27310</name>
</gene>
<evidence type="ECO:0000256" key="1">
    <source>
        <dbReference type="PROSITE-ProRule" id="PRU00409"/>
    </source>
</evidence>
<dbReference type="GO" id="GO:0016879">
    <property type="term" value="F:ligase activity, forming carbon-nitrogen bonds"/>
    <property type="evidence" value="ECO:0007669"/>
    <property type="project" value="TreeGrafter"/>
</dbReference>
<dbReference type="Gene3D" id="3.30.470.20">
    <property type="entry name" value="ATP-grasp fold, B domain"/>
    <property type="match status" value="1"/>
</dbReference>
<dbReference type="EMBL" id="CP028324">
    <property type="protein sequence ID" value="AVR98915.1"/>
    <property type="molecule type" value="Genomic_DNA"/>
</dbReference>
<dbReference type="GO" id="GO:0005737">
    <property type="term" value="C:cytoplasm"/>
    <property type="evidence" value="ECO:0007669"/>
    <property type="project" value="TreeGrafter"/>
</dbReference>
<dbReference type="Pfam" id="PF08443">
    <property type="entry name" value="RimK"/>
    <property type="match status" value="1"/>
</dbReference>
<proteinExistence type="predicted"/>
<dbReference type="InterPro" id="IPR013651">
    <property type="entry name" value="ATP-grasp_RimK-type"/>
</dbReference>
<dbReference type="Proteomes" id="UP000240505">
    <property type="component" value="Chromosome"/>
</dbReference>
<dbReference type="RefSeq" id="WP_107144240.1">
    <property type="nucleotide sequence ID" value="NZ_CP028324.1"/>
</dbReference>
<dbReference type="GO" id="GO:0046872">
    <property type="term" value="F:metal ion binding"/>
    <property type="evidence" value="ECO:0007669"/>
    <property type="project" value="InterPro"/>
</dbReference>